<dbReference type="EMBL" id="QFOI01000320">
    <property type="protein sequence ID" value="PZP44361.1"/>
    <property type="molecule type" value="Genomic_DNA"/>
</dbReference>
<dbReference type="Proteomes" id="UP000249645">
    <property type="component" value="Unassembled WGS sequence"/>
</dbReference>
<reference evidence="1 2" key="1">
    <citation type="submission" date="2017-11" db="EMBL/GenBank/DDBJ databases">
        <title>Infants hospitalized years apart are colonized by the same room-sourced microbial strains.</title>
        <authorList>
            <person name="Brooks B."/>
            <person name="Olm M.R."/>
            <person name="Firek B.A."/>
            <person name="Baker R."/>
            <person name="Thomas B.C."/>
            <person name="Morowitz M.J."/>
            <person name="Banfield J.F."/>
        </authorList>
    </citation>
    <scope>NUCLEOTIDE SEQUENCE [LARGE SCALE GENOMIC DNA]</scope>
    <source>
        <strain evidence="1">S2_009_000_R2_76</strain>
    </source>
</reference>
<evidence type="ECO:0000313" key="2">
    <source>
        <dbReference type="Proteomes" id="UP000249645"/>
    </source>
</evidence>
<proteinExistence type="predicted"/>
<sequence>MYFCARLLAPGSYPYTETYEFNIPEGKLLKIIKNFKNDHQELMVPIDLEDGRKDSSDYWYHIYFYDKATDNIFYTWTRPSEKNKTTFALVAINNGLSLGNWKEINKDFSSNENKKIKEYFKRIILDSIKMRITKLN</sequence>
<protein>
    <submittedName>
        <fullName evidence="1">Uncharacterized protein</fullName>
    </submittedName>
</protein>
<name>A0A2W5EJT6_9SPHI</name>
<dbReference type="AlphaFoldDB" id="A0A2W5EJT6"/>
<accession>A0A2W5EJT6</accession>
<gene>
    <name evidence="1" type="ORF">DI598_14605</name>
</gene>
<organism evidence="1 2">
    <name type="scientific">Pseudopedobacter saltans</name>
    <dbReference type="NCBI Taxonomy" id="151895"/>
    <lineage>
        <taxon>Bacteria</taxon>
        <taxon>Pseudomonadati</taxon>
        <taxon>Bacteroidota</taxon>
        <taxon>Sphingobacteriia</taxon>
        <taxon>Sphingobacteriales</taxon>
        <taxon>Sphingobacteriaceae</taxon>
        <taxon>Pseudopedobacter</taxon>
    </lineage>
</organism>
<evidence type="ECO:0000313" key="1">
    <source>
        <dbReference type="EMBL" id="PZP44361.1"/>
    </source>
</evidence>
<comment type="caution">
    <text evidence="1">The sequence shown here is derived from an EMBL/GenBank/DDBJ whole genome shotgun (WGS) entry which is preliminary data.</text>
</comment>